<keyword evidence="2 3" id="KW-0040">ANK repeat</keyword>
<gene>
    <name evidence="5" type="ORF">BBJ29_006044</name>
    <name evidence="6" type="ORF">BBP00_00000268</name>
</gene>
<evidence type="ECO:0000256" key="4">
    <source>
        <dbReference type="SAM" id="MobiDB-lite"/>
    </source>
</evidence>
<organism evidence="6 7">
    <name type="scientific">Phytophthora kernoviae</name>
    <dbReference type="NCBI Taxonomy" id="325452"/>
    <lineage>
        <taxon>Eukaryota</taxon>
        <taxon>Sar</taxon>
        <taxon>Stramenopiles</taxon>
        <taxon>Oomycota</taxon>
        <taxon>Peronosporomycetes</taxon>
        <taxon>Peronosporales</taxon>
        <taxon>Peronosporaceae</taxon>
        <taxon>Phytophthora</taxon>
    </lineage>
</organism>
<dbReference type="PANTHER" id="PTHR24198">
    <property type="entry name" value="ANKYRIN REPEAT AND PROTEIN KINASE DOMAIN-CONTAINING PROTEIN"/>
    <property type="match status" value="1"/>
</dbReference>
<evidence type="ECO:0000313" key="6">
    <source>
        <dbReference type="EMBL" id="RLN69598.1"/>
    </source>
</evidence>
<evidence type="ECO:0000256" key="1">
    <source>
        <dbReference type="ARBA" id="ARBA00022737"/>
    </source>
</evidence>
<dbReference type="InterPro" id="IPR002110">
    <property type="entry name" value="Ankyrin_rpt"/>
</dbReference>
<dbReference type="Proteomes" id="UP000277300">
    <property type="component" value="Unassembled WGS sequence"/>
</dbReference>
<dbReference type="PANTHER" id="PTHR24198:SF165">
    <property type="entry name" value="ANKYRIN REPEAT-CONTAINING PROTEIN-RELATED"/>
    <property type="match status" value="1"/>
</dbReference>
<feature type="repeat" description="ANK" evidence="3">
    <location>
        <begin position="36"/>
        <end position="68"/>
    </location>
</feature>
<evidence type="ECO:0000313" key="7">
    <source>
        <dbReference type="Proteomes" id="UP000277300"/>
    </source>
</evidence>
<dbReference type="Proteomes" id="UP000284657">
    <property type="component" value="Unassembled WGS sequence"/>
</dbReference>
<dbReference type="Gene3D" id="1.25.40.20">
    <property type="entry name" value="Ankyrin repeat-containing domain"/>
    <property type="match status" value="2"/>
</dbReference>
<dbReference type="EMBL" id="MBDO02000003">
    <property type="protein sequence ID" value="RLN69598.1"/>
    <property type="molecule type" value="Genomic_DNA"/>
</dbReference>
<reference evidence="7 8" key="1">
    <citation type="submission" date="2018-07" db="EMBL/GenBank/DDBJ databases">
        <title>Genome sequencing of oomycete isolates from Chile give support for New Zealand origin for Phytophthora kernoviae and make available the first Nothophytophthora sp. genome.</title>
        <authorList>
            <person name="Studholme D.J."/>
            <person name="Sanfuentes E."/>
            <person name="Panda P."/>
            <person name="Hill R."/>
            <person name="Sambles C."/>
            <person name="Grant M."/>
            <person name="Williams N.M."/>
            <person name="Mcdougal R.L."/>
        </authorList>
    </citation>
    <scope>NUCLEOTIDE SEQUENCE [LARGE SCALE GENOMIC DNA]</scope>
    <source>
        <strain evidence="6">Chile6</strain>
        <strain evidence="5">Chile7</strain>
    </source>
</reference>
<dbReference type="InterPro" id="IPR036770">
    <property type="entry name" value="Ankyrin_rpt-contain_sf"/>
</dbReference>
<feature type="region of interest" description="Disordered" evidence="4">
    <location>
        <begin position="655"/>
        <end position="684"/>
    </location>
</feature>
<proteinExistence type="predicted"/>
<evidence type="ECO:0000313" key="8">
    <source>
        <dbReference type="Proteomes" id="UP000284657"/>
    </source>
</evidence>
<dbReference type="PROSITE" id="PS50297">
    <property type="entry name" value="ANK_REP_REGION"/>
    <property type="match status" value="1"/>
</dbReference>
<dbReference type="AlphaFoldDB" id="A0A3F2S3M0"/>
<dbReference type="EMBL" id="MBAD02002282">
    <property type="protein sequence ID" value="RLN48613.1"/>
    <property type="molecule type" value="Genomic_DNA"/>
</dbReference>
<keyword evidence="1" id="KW-0677">Repeat</keyword>
<evidence type="ECO:0000313" key="5">
    <source>
        <dbReference type="EMBL" id="RLN48613.1"/>
    </source>
</evidence>
<dbReference type="OrthoDB" id="158111at2759"/>
<sequence length="797" mass="89233">MGIFSKTIESIMFQCDVEDIHHRLESGGDVNERRHFNTTLLMEAVISNNIAALELLLDHGADMELVNMGKLTALHYAIIRKRTRAAIILAERGACANKGALFGFMTRTPLQSAIKNGMLEVTTELLAHGADPMAPNNSGHIPETFIQPKLNREAFVKLLEVYTNVDIAIKMEDIRAISVHCKKSLSGDAAANMSAIDAAIEAKHKAAVSVILRVTLRNEDEKLRSKDLEDMIAAYTSVQHGIEHTKDFQWRTSLTRKKEDYESDVLENVLQWEDLEPLKQLVEGMPPDWIKTSKLTNGWTALDKASTLQCCKLVQYLIVGCGLNPQEVSNDGKTPLDRAEKIDSNSDVYKLLLHHKKKQVFSNHTATLMKTEALTMQELDKLVGQITSVYDLRSILSLGIRVLSPAEIHTVLIKSFDEIIREKLVFEDKDFVFFELALKQCKDLNYVSEAEYIEWRQKARKANMESATWVQAIKQSLQELTCKVSSVENNITTLVTHFDDLKQFIIKKEAYELEQRRRDRIISLVSNALIACGGPLIQDIFKTVFEVWEPAILLGTLTNMDIADFLAEKTSEFIFKDSIEAVLIDSSVDPGEFALVLRNAVNLEKAVVPAEVKVLPLSVPPSVTHSVAPLPPVKKTSRFKNIVRTAVLHTKAQLDEESNQTGPEAMPAETMSPSQCPKSTPSPAVDLQISEADLEENPYHYAVRHTCGDLRGFEELVQYIEDDDGDINATLPLHINSNEFANSPEGLETAQGSAMVYASYMGYIDIVEWFLKRQDVDRSLSKIVTAMKSALVALYFK</sequence>
<evidence type="ECO:0000256" key="2">
    <source>
        <dbReference type="ARBA" id="ARBA00023043"/>
    </source>
</evidence>
<dbReference type="PROSITE" id="PS50088">
    <property type="entry name" value="ANK_REPEAT"/>
    <property type="match status" value="2"/>
</dbReference>
<comment type="caution">
    <text evidence="6">The sequence shown here is derived from an EMBL/GenBank/DDBJ whole genome shotgun (WGS) entry which is preliminary data.</text>
</comment>
<feature type="compositionally biased region" description="Polar residues" evidence="4">
    <location>
        <begin position="671"/>
        <end position="682"/>
    </location>
</feature>
<feature type="repeat" description="ANK" evidence="3">
    <location>
        <begin position="105"/>
        <end position="137"/>
    </location>
</feature>
<dbReference type="SUPFAM" id="SSF48403">
    <property type="entry name" value="Ankyrin repeat"/>
    <property type="match status" value="1"/>
</dbReference>
<evidence type="ECO:0000256" key="3">
    <source>
        <dbReference type="PROSITE-ProRule" id="PRU00023"/>
    </source>
</evidence>
<dbReference type="GO" id="GO:0005737">
    <property type="term" value="C:cytoplasm"/>
    <property type="evidence" value="ECO:0007669"/>
    <property type="project" value="TreeGrafter"/>
</dbReference>
<dbReference type="SMART" id="SM00248">
    <property type="entry name" value="ANK"/>
    <property type="match status" value="7"/>
</dbReference>
<name>A0A3F2S3M0_9STRA</name>
<dbReference type="Pfam" id="PF12796">
    <property type="entry name" value="Ank_2"/>
    <property type="match status" value="1"/>
</dbReference>
<accession>A0A3F2S3M0</accession>
<protein>
    <submittedName>
        <fullName evidence="6">Uncharacterized protein</fullName>
    </submittedName>
</protein>